<evidence type="ECO:0000313" key="10">
    <source>
        <dbReference type="Proteomes" id="UP001365542"/>
    </source>
</evidence>
<evidence type="ECO:0000259" key="8">
    <source>
        <dbReference type="Pfam" id="PF20684"/>
    </source>
</evidence>
<evidence type="ECO:0000256" key="5">
    <source>
        <dbReference type="ARBA" id="ARBA00038359"/>
    </source>
</evidence>
<dbReference type="GO" id="GO:0016020">
    <property type="term" value="C:membrane"/>
    <property type="evidence" value="ECO:0007669"/>
    <property type="project" value="UniProtKB-SubCell"/>
</dbReference>
<protein>
    <recommendedName>
        <fullName evidence="8">Rhodopsin domain-containing protein</fullName>
    </recommendedName>
</protein>
<organism evidence="9 10">
    <name type="scientific">Orbilia ellipsospora</name>
    <dbReference type="NCBI Taxonomy" id="2528407"/>
    <lineage>
        <taxon>Eukaryota</taxon>
        <taxon>Fungi</taxon>
        <taxon>Dikarya</taxon>
        <taxon>Ascomycota</taxon>
        <taxon>Pezizomycotina</taxon>
        <taxon>Orbiliomycetes</taxon>
        <taxon>Orbiliales</taxon>
        <taxon>Orbiliaceae</taxon>
        <taxon>Orbilia</taxon>
    </lineage>
</organism>
<evidence type="ECO:0000256" key="6">
    <source>
        <dbReference type="SAM" id="MobiDB-lite"/>
    </source>
</evidence>
<reference evidence="9 10" key="1">
    <citation type="submission" date="2019-10" db="EMBL/GenBank/DDBJ databases">
        <authorList>
            <person name="Palmer J.M."/>
        </authorList>
    </citation>
    <scope>NUCLEOTIDE SEQUENCE [LARGE SCALE GENOMIC DNA]</scope>
    <source>
        <strain evidence="9 10">TWF694</strain>
    </source>
</reference>
<dbReference type="Pfam" id="PF20684">
    <property type="entry name" value="Fung_rhodopsin"/>
    <property type="match status" value="1"/>
</dbReference>
<feature type="region of interest" description="Disordered" evidence="6">
    <location>
        <begin position="389"/>
        <end position="418"/>
    </location>
</feature>
<proteinExistence type="inferred from homology"/>
<feature type="transmembrane region" description="Helical" evidence="7">
    <location>
        <begin position="222"/>
        <end position="242"/>
    </location>
</feature>
<feature type="transmembrane region" description="Helical" evidence="7">
    <location>
        <begin position="186"/>
        <end position="210"/>
    </location>
</feature>
<evidence type="ECO:0000256" key="2">
    <source>
        <dbReference type="ARBA" id="ARBA00022692"/>
    </source>
</evidence>
<dbReference type="EMBL" id="JAVHJO010000016">
    <property type="protein sequence ID" value="KAK6526606.1"/>
    <property type="molecule type" value="Genomic_DNA"/>
</dbReference>
<comment type="caution">
    <text evidence="9">The sequence shown here is derived from an EMBL/GenBank/DDBJ whole genome shotgun (WGS) entry which is preliminary data.</text>
</comment>
<keyword evidence="3 7" id="KW-1133">Transmembrane helix</keyword>
<feature type="transmembrane region" description="Helical" evidence="7">
    <location>
        <begin position="262"/>
        <end position="281"/>
    </location>
</feature>
<evidence type="ECO:0000313" key="9">
    <source>
        <dbReference type="EMBL" id="KAK6526606.1"/>
    </source>
</evidence>
<sequence length="418" mass="46367">MANRGTLPPLDVLETWPKPNYINPENQTAQLMGIEITLCSITTIVTVLRLYSRGALTKSIGPDDWLMAGALVCAIGLTIANCLAPQWGWGVHLYDFNPVWLVPARKLAIATELLFLPCVALTKLSILIFYRRVFSSKTFRYFIYGGIAYVIGYTISGICIVLLQAIPLQAYWDKSIEGKFIDGQCAFVIYGILNCLSDLYVFFLPIKEVWAIQLPKRQRISLVLVFALGSIVCVAGIVRIYYLWVVFSPTNWDFTYDGGPLYIATAIEGELGILCASLPALKPLIHRYVPGLLGSSHRSRPSGVSPSYRLSSFDGDRRRDARRIAGSGLNSMKITSITGPTMLDNDSEENILPTKGFSGVKWNIENDSNNGRRGNIGQDTIEKKVEIEVSVEKRPDESDPDLERNSSISSSATTPRRI</sequence>
<evidence type="ECO:0000256" key="3">
    <source>
        <dbReference type="ARBA" id="ARBA00022989"/>
    </source>
</evidence>
<dbReference type="Proteomes" id="UP001365542">
    <property type="component" value="Unassembled WGS sequence"/>
</dbReference>
<feature type="transmembrane region" description="Helical" evidence="7">
    <location>
        <begin position="31"/>
        <end position="52"/>
    </location>
</feature>
<comment type="subcellular location">
    <subcellularLocation>
        <location evidence="1">Membrane</location>
        <topology evidence="1">Multi-pass membrane protein</topology>
    </subcellularLocation>
</comment>
<dbReference type="InterPro" id="IPR052337">
    <property type="entry name" value="SAT4-like"/>
</dbReference>
<dbReference type="PANTHER" id="PTHR33048">
    <property type="entry name" value="PTH11-LIKE INTEGRAL MEMBRANE PROTEIN (AFU_ORTHOLOGUE AFUA_5G11245)"/>
    <property type="match status" value="1"/>
</dbReference>
<dbReference type="InterPro" id="IPR049326">
    <property type="entry name" value="Rhodopsin_dom_fungi"/>
</dbReference>
<dbReference type="PANTHER" id="PTHR33048:SF129">
    <property type="entry name" value="INTEGRAL MEMBRANE PROTEIN-RELATED"/>
    <property type="match status" value="1"/>
</dbReference>
<keyword evidence="10" id="KW-1185">Reference proteome</keyword>
<name>A0AAV9WW41_9PEZI</name>
<evidence type="ECO:0000256" key="4">
    <source>
        <dbReference type="ARBA" id="ARBA00023136"/>
    </source>
</evidence>
<feature type="compositionally biased region" description="Basic and acidic residues" evidence="6">
    <location>
        <begin position="389"/>
        <end position="404"/>
    </location>
</feature>
<gene>
    <name evidence="9" type="ORF">TWF694_005188</name>
</gene>
<feature type="transmembrane region" description="Helical" evidence="7">
    <location>
        <begin position="107"/>
        <end position="130"/>
    </location>
</feature>
<accession>A0AAV9WW41</accession>
<feature type="transmembrane region" description="Helical" evidence="7">
    <location>
        <begin position="142"/>
        <end position="166"/>
    </location>
</feature>
<feature type="transmembrane region" description="Helical" evidence="7">
    <location>
        <begin position="64"/>
        <end position="87"/>
    </location>
</feature>
<evidence type="ECO:0000256" key="1">
    <source>
        <dbReference type="ARBA" id="ARBA00004141"/>
    </source>
</evidence>
<feature type="compositionally biased region" description="Polar residues" evidence="6">
    <location>
        <begin position="405"/>
        <end position="418"/>
    </location>
</feature>
<keyword evidence="2 7" id="KW-0812">Transmembrane</keyword>
<comment type="similarity">
    <text evidence="5">Belongs to the SAT4 family.</text>
</comment>
<feature type="domain" description="Rhodopsin" evidence="8">
    <location>
        <begin position="48"/>
        <end position="287"/>
    </location>
</feature>
<evidence type="ECO:0000256" key="7">
    <source>
        <dbReference type="SAM" id="Phobius"/>
    </source>
</evidence>
<keyword evidence="4 7" id="KW-0472">Membrane</keyword>
<dbReference type="AlphaFoldDB" id="A0AAV9WW41"/>